<dbReference type="Proteomes" id="UP000253324">
    <property type="component" value="Unassembled WGS sequence"/>
</dbReference>
<comment type="caution">
    <text evidence="2">The sequence shown here is derived from an EMBL/GenBank/DDBJ whole genome shotgun (WGS) entry which is preliminary data.</text>
</comment>
<gene>
    <name evidence="2" type="ORF">C7476_108154</name>
</gene>
<evidence type="ECO:0000313" key="2">
    <source>
        <dbReference type="EMBL" id="RCW82340.1"/>
    </source>
</evidence>
<name>A0A368YQ39_9HYPH</name>
<feature type="domain" description="SnoaL-like" evidence="1">
    <location>
        <begin position="4"/>
        <end position="134"/>
    </location>
</feature>
<dbReference type="Pfam" id="PF13577">
    <property type="entry name" value="SnoaL_4"/>
    <property type="match status" value="1"/>
</dbReference>
<reference evidence="2 3" key="1">
    <citation type="submission" date="2018-07" db="EMBL/GenBank/DDBJ databases">
        <title>Genomic Encyclopedia of Type Strains, Phase III (KMG-III): the genomes of soil and plant-associated and newly described type strains.</title>
        <authorList>
            <person name="Whitman W."/>
        </authorList>
    </citation>
    <scope>NUCLEOTIDE SEQUENCE [LARGE SCALE GENOMIC DNA]</scope>
    <source>
        <strain evidence="2 3">31-25a</strain>
    </source>
</reference>
<dbReference type="Gene3D" id="3.10.450.50">
    <property type="match status" value="1"/>
</dbReference>
<evidence type="ECO:0000259" key="1">
    <source>
        <dbReference type="Pfam" id="PF13577"/>
    </source>
</evidence>
<dbReference type="InterPro" id="IPR037401">
    <property type="entry name" value="SnoaL-like"/>
</dbReference>
<evidence type="ECO:0000313" key="3">
    <source>
        <dbReference type="Proteomes" id="UP000253324"/>
    </source>
</evidence>
<keyword evidence="3" id="KW-1185">Reference proteome</keyword>
<proteinExistence type="predicted"/>
<dbReference type="AlphaFoldDB" id="A0A368YQ39"/>
<protein>
    <submittedName>
        <fullName evidence="2">SnoaL-like protein</fullName>
    </submittedName>
</protein>
<sequence length="150" mass="17235">MNNRLALIETIRASKARYCRYVDTQNWAQLAALFTRNPNIRFLGENGVALAEFSSVGEFLAVTKAYLSGAKTIHQVHNDEIEVVSEEEVSAIWSMEDYLIFPDVNDSRPASMHGYGHYHETWRLEDGEWRLAHLELRRTILEIKPKENAA</sequence>
<dbReference type="SUPFAM" id="SSF54427">
    <property type="entry name" value="NTF2-like"/>
    <property type="match status" value="1"/>
</dbReference>
<dbReference type="OrthoDB" id="7851780at2"/>
<accession>A0A368YQ39</accession>
<dbReference type="RefSeq" id="WP_114430809.1">
    <property type="nucleotide sequence ID" value="NZ_QPJM01000008.1"/>
</dbReference>
<dbReference type="InterPro" id="IPR032710">
    <property type="entry name" value="NTF2-like_dom_sf"/>
</dbReference>
<dbReference type="EMBL" id="QPJM01000008">
    <property type="protein sequence ID" value="RCW82340.1"/>
    <property type="molecule type" value="Genomic_DNA"/>
</dbReference>
<organism evidence="2 3">
    <name type="scientific">Phyllobacterium bourgognense</name>
    <dbReference type="NCBI Taxonomy" id="314236"/>
    <lineage>
        <taxon>Bacteria</taxon>
        <taxon>Pseudomonadati</taxon>
        <taxon>Pseudomonadota</taxon>
        <taxon>Alphaproteobacteria</taxon>
        <taxon>Hyphomicrobiales</taxon>
        <taxon>Phyllobacteriaceae</taxon>
        <taxon>Phyllobacterium</taxon>
    </lineage>
</organism>